<evidence type="ECO:0000256" key="2">
    <source>
        <dbReference type="ARBA" id="ARBA00022844"/>
    </source>
</evidence>
<dbReference type="OrthoDB" id="7801at10239"/>
<comment type="subcellular location">
    <subcellularLocation>
        <location evidence="1">Virion membrane</location>
        <topology evidence="1">Single-pass type I membrane protein</topology>
    </subcellularLocation>
</comment>
<organism evidence="7 8">
    <name type="scientific">Cercopithecine alphaherpesvirus 2</name>
    <dbReference type="NCBI Taxonomy" id="10317"/>
    <lineage>
        <taxon>Viruses</taxon>
        <taxon>Duplodnaviria</taxon>
        <taxon>Heunggongvirae</taxon>
        <taxon>Peploviricota</taxon>
        <taxon>Herviviricetes</taxon>
        <taxon>Herpesvirales</taxon>
        <taxon>Orthoherpesviridae</taxon>
        <taxon>Alphaherpesvirinae</taxon>
        <taxon>Simplexvirus</taxon>
        <taxon>Simplexvirus cercopithecinealpha2</taxon>
    </lineage>
</organism>
<sequence length="395" mass="42374">MGFGAAAALPVLAVALACVSAGGGAYVAADRALARASPDRFRGGPLPPPEQKADPPDVRRVYHVQPFVENPFQTPSVPVAVYYAVLERACRSVLLEAPTEAVQVVRGAPEAARPGARYNLTVAWYRTGGDCAIPILVMEYAECPYDRPLGECPVRNLPRWSFYDSFSATSEDDLGFLMHAPAFETAGTYVRLVKVNDWVEVTQFIFEHRAKGPCRYTLPLRIPPTACRRGPVFERGVTVDAAGMLPRFIPENQRVVAVYSMQAAGWHGPKAPTTSTLLPPEVTETANGTRPELVPDDEDERPPADGSLPAVSAQLPPNWHVPEADDVTIQGPAPTPADHTGAIVGAGLAGAGLVAGAAVLAVCLVRRRGRAAAKHVRLPQLLDETPTARRRDTPY</sequence>
<dbReference type="GeneID" id="3190329"/>
<evidence type="ECO:0000256" key="1">
    <source>
        <dbReference type="ARBA" id="ARBA00004563"/>
    </source>
</evidence>
<keyword evidence="3" id="KW-0261">Viral envelope protein</keyword>
<keyword evidence="8" id="KW-1185">Reference proteome</keyword>
<feature type="domain" description="Herpesvirus glycoprotein D/GG/GX" evidence="6">
    <location>
        <begin position="81"/>
        <end position="205"/>
    </location>
</feature>
<evidence type="ECO:0000313" key="7">
    <source>
        <dbReference type="EMBL" id="AAU88131.1"/>
    </source>
</evidence>
<dbReference type="GO" id="GO:0055036">
    <property type="term" value="C:virion membrane"/>
    <property type="evidence" value="ECO:0007669"/>
    <property type="project" value="UniProtKB-SubCell"/>
</dbReference>
<keyword evidence="2" id="KW-0946">Virion</keyword>
<evidence type="ECO:0000313" key="8">
    <source>
        <dbReference type="Proteomes" id="UP000137988"/>
    </source>
</evidence>
<dbReference type="Pfam" id="PF01537">
    <property type="entry name" value="Herpes_glycop_D"/>
    <property type="match status" value="1"/>
</dbReference>
<accession>Q5Y0N7</accession>
<keyword evidence="5" id="KW-1133">Transmembrane helix</keyword>
<evidence type="ECO:0000256" key="4">
    <source>
        <dbReference type="SAM" id="MobiDB-lite"/>
    </source>
</evidence>
<feature type="region of interest" description="Disordered" evidence="4">
    <location>
        <begin position="269"/>
        <end position="315"/>
    </location>
</feature>
<dbReference type="Gene3D" id="2.70.230.10">
    <property type="match status" value="1"/>
</dbReference>
<proteinExistence type="predicted"/>
<keyword evidence="5" id="KW-0472">Membrane</keyword>
<dbReference type="RefSeq" id="YP_164508.1">
    <property type="nucleotide sequence ID" value="NC_006560.1"/>
</dbReference>
<name>Q5Y0N7_9ALPH</name>
<evidence type="ECO:0000256" key="5">
    <source>
        <dbReference type="SAM" id="Phobius"/>
    </source>
</evidence>
<dbReference type="SUPFAM" id="SSF48726">
    <property type="entry name" value="Immunoglobulin"/>
    <property type="match status" value="1"/>
</dbReference>
<keyword evidence="5" id="KW-0812">Transmembrane</keyword>
<gene>
    <name evidence="7" type="primary">US6</name>
</gene>
<evidence type="ECO:0000256" key="3">
    <source>
        <dbReference type="ARBA" id="ARBA00022879"/>
    </source>
</evidence>
<protein>
    <submittedName>
        <fullName evidence="7">Virion glycoprotein D</fullName>
    </submittedName>
</protein>
<dbReference type="InterPro" id="IPR002896">
    <property type="entry name" value="Herpes_glycop_dom"/>
</dbReference>
<dbReference type="KEGG" id="vg:3190329"/>
<dbReference type="GO" id="GO:0016020">
    <property type="term" value="C:membrane"/>
    <property type="evidence" value="ECO:0007669"/>
    <property type="project" value="InterPro"/>
</dbReference>
<dbReference type="GO" id="GO:0019031">
    <property type="term" value="C:viral envelope"/>
    <property type="evidence" value="ECO:0007669"/>
    <property type="project" value="UniProtKB-KW"/>
</dbReference>
<evidence type="ECO:0000259" key="6">
    <source>
        <dbReference type="Pfam" id="PF01537"/>
    </source>
</evidence>
<dbReference type="EMBL" id="AY714813">
    <property type="protein sequence ID" value="AAU88131.1"/>
    <property type="molecule type" value="Genomic_DNA"/>
</dbReference>
<dbReference type="InterPro" id="IPR036179">
    <property type="entry name" value="Ig-like_dom_sf"/>
</dbReference>
<feature type="transmembrane region" description="Helical" evidence="5">
    <location>
        <begin position="342"/>
        <end position="365"/>
    </location>
</feature>
<reference evidence="7 8" key="1">
    <citation type="journal article" date="2005" name="Virology">
        <title>Complete genome sequence of cercopithecine herpesvirus 2 (SA8) and comparison with other simplexviruses.</title>
        <authorList>
            <person name="Tyler S.D."/>
            <person name="Peters G.A."/>
            <person name="Severini A."/>
        </authorList>
    </citation>
    <scope>NUCLEOTIDE SEQUENCE [LARGE SCALE GENOMIC DNA]</scope>
</reference>
<dbReference type="Proteomes" id="UP000137988">
    <property type="component" value="Segment"/>
</dbReference>